<dbReference type="PANTHER" id="PTHR37984">
    <property type="entry name" value="PROTEIN CBG26694"/>
    <property type="match status" value="1"/>
</dbReference>
<protein>
    <recommendedName>
        <fullName evidence="1">RNA-directed DNA polymerase</fullName>
        <ecNumber evidence="1">2.7.7.49</ecNumber>
    </recommendedName>
</protein>
<dbReference type="PROSITE" id="PS50878">
    <property type="entry name" value="RT_POL"/>
    <property type="match status" value="1"/>
</dbReference>
<keyword evidence="2" id="KW-0511">Multifunctional enzyme</keyword>
<dbReference type="Pfam" id="PF00078">
    <property type="entry name" value="RVT_1"/>
    <property type="match status" value="1"/>
</dbReference>
<organism evidence="4">
    <name type="scientific">Haemonchus contortus</name>
    <name type="common">Barber pole worm</name>
    <dbReference type="NCBI Taxonomy" id="6289"/>
    <lineage>
        <taxon>Eukaryota</taxon>
        <taxon>Metazoa</taxon>
        <taxon>Ecdysozoa</taxon>
        <taxon>Nematoda</taxon>
        <taxon>Chromadorea</taxon>
        <taxon>Rhabditida</taxon>
        <taxon>Rhabditina</taxon>
        <taxon>Rhabditomorpha</taxon>
        <taxon>Strongyloidea</taxon>
        <taxon>Trichostrongylidae</taxon>
        <taxon>Haemonchus</taxon>
    </lineage>
</organism>
<sequence length="208" mass="23640">MDSMICGLQGMAAYLDDIIVTRHTYEEHRRNLGTLFNRSSEYGFHVRLEKCNFLVPMVRCLGFILDKDGCRPDPEKNDAVRQMPVPRNVAEVRSFLGMIRYYGSFVAEMRQIRAPLGELLRKNAHFRWTSKCDEAFKRAEKVLSSDLLLTHFDPSLEIIVAADASDYGIGAVILHKVPDGTEKAICHACRSLTTAEKKHGQIEKRDPL</sequence>
<dbReference type="GO" id="GO:0003964">
    <property type="term" value="F:RNA-directed DNA polymerase activity"/>
    <property type="evidence" value="ECO:0007669"/>
    <property type="project" value="UniProtKB-EC"/>
</dbReference>
<reference evidence="4" key="1">
    <citation type="submission" date="2013-03" db="EMBL/GenBank/DDBJ databases">
        <authorList>
            <person name="Aslett M."/>
        </authorList>
    </citation>
    <scope>NUCLEOTIDE SEQUENCE [LARGE SCALE GENOMIC DNA]</scope>
    <source>
        <strain evidence="4">ISE/inbred ISE</strain>
    </source>
</reference>
<dbReference type="InterPro" id="IPR041577">
    <property type="entry name" value="RT_RNaseH_2"/>
</dbReference>
<reference evidence="4" key="2">
    <citation type="submission" date="2013-05" db="EMBL/GenBank/DDBJ databases">
        <title>The genome and transcriptome of Haemonchus contortus: a key model parasite for drug and vaccine discovery.</title>
        <authorList>
            <person name="Laing R."/>
            <person name="Kikuchi T."/>
            <person name="Martinelli A."/>
            <person name="Tsai I.J."/>
            <person name="Beech R.N."/>
            <person name="Redman E."/>
            <person name="Holroyd N."/>
            <person name="Bartley D.J."/>
            <person name="Beasley H."/>
            <person name="Britton C."/>
            <person name="Curran D."/>
            <person name="Devaney E."/>
            <person name="Gilabert A."/>
            <person name="Jackson F."/>
            <person name="Hunt M."/>
            <person name="Johnston S."/>
            <person name="Kryukov I."/>
            <person name="Li K."/>
            <person name="Morrison A.A."/>
            <person name="Reid A.J."/>
            <person name="Sargison N."/>
            <person name="Saunders G."/>
            <person name="Wasmuth J.D."/>
            <person name="Wolstenholme A."/>
            <person name="Berriman M."/>
            <person name="Gilleard J.S."/>
            <person name="Cotton J.A."/>
        </authorList>
    </citation>
    <scope>NUCLEOTIDE SEQUENCE [LARGE SCALE GENOMIC DNA]</scope>
    <source>
        <strain evidence="4">ISE/inbred ISE</strain>
    </source>
</reference>
<name>W6NJZ8_HAECO</name>
<dbReference type="FunFam" id="3.30.70.270:FF:000020">
    <property type="entry name" value="Transposon Tf2-6 polyprotein-like Protein"/>
    <property type="match status" value="1"/>
</dbReference>
<dbReference type="InterPro" id="IPR043128">
    <property type="entry name" value="Rev_trsase/Diguanyl_cyclase"/>
</dbReference>
<dbReference type="SUPFAM" id="SSF56672">
    <property type="entry name" value="DNA/RNA polymerases"/>
    <property type="match status" value="1"/>
</dbReference>
<dbReference type="InterPro" id="IPR050951">
    <property type="entry name" value="Retrovirus_Pol_polyprotein"/>
</dbReference>
<proteinExistence type="predicted"/>
<accession>W6NJZ8</accession>
<dbReference type="EMBL" id="CAVP010059791">
    <property type="protein sequence ID" value="CDL96084.1"/>
    <property type="molecule type" value="Genomic_DNA"/>
</dbReference>
<dbReference type="Pfam" id="PF17919">
    <property type="entry name" value="RT_RNaseH_2"/>
    <property type="match status" value="1"/>
</dbReference>
<comment type="caution">
    <text evidence="4">The sequence shown here is derived from an EMBL/GenBank/DDBJ whole genome shotgun (WGS) entry which is preliminary data.</text>
</comment>
<dbReference type="InterPro" id="IPR000477">
    <property type="entry name" value="RT_dom"/>
</dbReference>
<dbReference type="PANTHER" id="PTHR37984:SF5">
    <property type="entry name" value="PROTEIN NYNRIN-LIKE"/>
    <property type="match status" value="1"/>
</dbReference>
<evidence type="ECO:0000256" key="2">
    <source>
        <dbReference type="ARBA" id="ARBA00023268"/>
    </source>
</evidence>
<dbReference type="EC" id="2.7.7.49" evidence="1"/>
<dbReference type="AlphaFoldDB" id="W6NJZ8"/>
<gene>
    <name evidence="4" type="ORF">HCOI_01700500</name>
</gene>
<dbReference type="InterPro" id="IPR043502">
    <property type="entry name" value="DNA/RNA_pol_sf"/>
</dbReference>
<evidence type="ECO:0000256" key="1">
    <source>
        <dbReference type="ARBA" id="ARBA00012493"/>
    </source>
</evidence>
<dbReference type="Gene3D" id="3.30.70.270">
    <property type="match status" value="2"/>
</dbReference>
<evidence type="ECO:0000259" key="3">
    <source>
        <dbReference type="PROSITE" id="PS50878"/>
    </source>
</evidence>
<evidence type="ECO:0000313" key="4">
    <source>
        <dbReference type="EMBL" id="CDL96084.1"/>
    </source>
</evidence>
<feature type="domain" description="Reverse transcriptase" evidence="3">
    <location>
        <begin position="1"/>
        <end position="65"/>
    </location>
</feature>